<evidence type="ECO:0000256" key="1">
    <source>
        <dbReference type="SAM" id="Coils"/>
    </source>
</evidence>
<feature type="region of interest" description="Disordered" evidence="2">
    <location>
        <begin position="1"/>
        <end position="24"/>
    </location>
</feature>
<dbReference type="AlphaFoldDB" id="A0A067NN70"/>
<dbReference type="Proteomes" id="UP000027073">
    <property type="component" value="Unassembled WGS sequence"/>
</dbReference>
<evidence type="ECO:0000313" key="4">
    <source>
        <dbReference type="Proteomes" id="UP000027073"/>
    </source>
</evidence>
<dbReference type="HOGENOM" id="CLU_2027710_0_0_1"/>
<reference evidence="4" key="1">
    <citation type="journal article" date="2014" name="Proc. Natl. Acad. Sci. U.S.A.">
        <title>Extensive sampling of basidiomycete genomes demonstrates inadequacy of the white-rot/brown-rot paradigm for wood decay fungi.</title>
        <authorList>
            <person name="Riley R."/>
            <person name="Salamov A.A."/>
            <person name="Brown D.W."/>
            <person name="Nagy L.G."/>
            <person name="Floudas D."/>
            <person name="Held B.W."/>
            <person name="Levasseur A."/>
            <person name="Lombard V."/>
            <person name="Morin E."/>
            <person name="Otillar R."/>
            <person name="Lindquist E.A."/>
            <person name="Sun H."/>
            <person name="LaButti K.M."/>
            <person name="Schmutz J."/>
            <person name="Jabbour D."/>
            <person name="Luo H."/>
            <person name="Baker S.E."/>
            <person name="Pisabarro A.G."/>
            <person name="Walton J.D."/>
            <person name="Blanchette R.A."/>
            <person name="Henrissat B."/>
            <person name="Martin F."/>
            <person name="Cullen D."/>
            <person name="Hibbett D.S."/>
            <person name="Grigoriev I.V."/>
        </authorList>
    </citation>
    <scope>NUCLEOTIDE SEQUENCE [LARGE SCALE GENOMIC DNA]</scope>
    <source>
        <strain evidence="4">PC15</strain>
    </source>
</reference>
<dbReference type="InParanoid" id="A0A067NN70"/>
<proteinExistence type="predicted"/>
<accession>A0A067NN70</accession>
<sequence length="122" mass="13973">MALPENFTTTGTGEGSSSTSSAQRDPIIVQLEQIKALLQQQSQTLDAHLAQQLQKDVDIDRRRVEKFERDEHLRAQVMNGWVLEIAEYEALLRYIRQEHEDRKAMIQSVMSECRDEAVSQSA</sequence>
<organism evidence="3 4">
    <name type="scientific">Pleurotus ostreatus (strain PC15)</name>
    <name type="common">Oyster mushroom</name>
    <dbReference type="NCBI Taxonomy" id="1137138"/>
    <lineage>
        <taxon>Eukaryota</taxon>
        <taxon>Fungi</taxon>
        <taxon>Dikarya</taxon>
        <taxon>Basidiomycota</taxon>
        <taxon>Agaricomycotina</taxon>
        <taxon>Agaricomycetes</taxon>
        <taxon>Agaricomycetidae</taxon>
        <taxon>Agaricales</taxon>
        <taxon>Pleurotineae</taxon>
        <taxon>Pleurotaceae</taxon>
        <taxon>Pleurotus</taxon>
    </lineage>
</organism>
<name>A0A067NN70_PLEO1</name>
<dbReference type="VEuPathDB" id="FungiDB:PLEOSDRAFT_169559"/>
<gene>
    <name evidence="3" type="ORF">PLEOSDRAFT_169559</name>
</gene>
<evidence type="ECO:0000313" key="3">
    <source>
        <dbReference type="EMBL" id="KDQ25572.1"/>
    </source>
</evidence>
<feature type="coiled-coil region" evidence="1">
    <location>
        <begin position="31"/>
        <end position="70"/>
    </location>
</feature>
<feature type="compositionally biased region" description="Low complexity" evidence="2">
    <location>
        <begin position="8"/>
        <end position="21"/>
    </location>
</feature>
<dbReference type="EMBL" id="KL198010">
    <property type="protein sequence ID" value="KDQ25572.1"/>
    <property type="molecule type" value="Genomic_DNA"/>
</dbReference>
<keyword evidence="1" id="KW-0175">Coiled coil</keyword>
<dbReference type="OrthoDB" id="10497133at2759"/>
<protein>
    <submittedName>
        <fullName evidence="3">Uncharacterized protein</fullName>
    </submittedName>
</protein>
<evidence type="ECO:0000256" key="2">
    <source>
        <dbReference type="SAM" id="MobiDB-lite"/>
    </source>
</evidence>